<sequence length="323" mass="37210">MGILSLFCCLIILIHFIALYLNLKYSANIRLFISQAILGYIVIILNIGYHTLPFYLIVTMVIGCLLLHFKHKHLFQERQSVLFIKRLYMLIFKVIIFMVACTYISLIPNAINIIFLWLSAIAFSALYTFLCFISTSSSYLNTKHIKHFDIIFVLGAGIFSEQVTPMLASRLDQALTLFRQHPNAHFIVSGGKGNDEPISEALAMRRYLEAQGIDSSRILMEDQSTSTYENIKYTKSLIARTYDITPNIVCITSQFHIMRALRFGQKLNLKLNGVGSPTPYHFFEIALIRDFLALMYQYKLLLTIYFASLFLICALTLWYIPRF</sequence>
<proteinExistence type="predicted"/>
<evidence type="ECO:0000313" key="3">
    <source>
        <dbReference type="EMBL" id="PTI76056.1"/>
    </source>
</evidence>
<evidence type="ECO:0000256" key="1">
    <source>
        <dbReference type="SAM" id="Phobius"/>
    </source>
</evidence>
<reference evidence="3 4" key="1">
    <citation type="journal article" date="2016" name="Front. Microbiol.">
        <title>Comprehensive Phylogenetic Analysis of Bovine Non-aureus Staphylococci Species Based on Whole-Genome Sequencing.</title>
        <authorList>
            <person name="Naushad S."/>
            <person name="Barkema H.W."/>
            <person name="Luby C."/>
            <person name="Condas L.A."/>
            <person name="Nobrega D.B."/>
            <person name="Carson D.A."/>
            <person name="De Buck J."/>
        </authorList>
    </citation>
    <scope>NUCLEOTIDE SEQUENCE [LARGE SCALE GENOMIC DNA]</scope>
    <source>
        <strain evidence="3 4">SNUC 1231</strain>
    </source>
</reference>
<evidence type="ECO:0000313" key="4">
    <source>
        <dbReference type="Proteomes" id="UP000241960"/>
    </source>
</evidence>
<dbReference type="Gene3D" id="3.40.50.620">
    <property type="entry name" value="HUPs"/>
    <property type="match status" value="1"/>
</dbReference>
<accession>A0A9Q6HP42</accession>
<dbReference type="AlphaFoldDB" id="A0A9Q6HP42"/>
<dbReference type="Pfam" id="PF02698">
    <property type="entry name" value="DUF218"/>
    <property type="match status" value="1"/>
</dbReference>
<dbReference type="InterPro" id="IPR014729">
    <property type="entry name" value="Rossmann-like_a/b/a_fold"/>
</dbReference>
<gene>
    <name evidence="3" type="ORF">BU058_05615</name>
</gene>
<dbReference type="PANTHER" id="PTHR30336:SF18">
    <property type="entry name" value="MEMBRANE PROTEIN"/>
    <property type="match status" value="1"/>
</dbReference>
<keyword evidence="1" id="KW-0472">Membrane</keyword>
<evidence type="ECO:0000259" key="2">
    <source>
        <dbReference type="Pfam" id="PF02698"/>
    </source>
</evidence>
<keyword evidence="1" id="KW-0812">Transmembrane</keyword>
<protein>
    <recommendedName>
        <fullName evidence="2">DUF218 domain-containing protein</fullName>
    </recommendedName>
</protein>
<feature type="transmembrane region" description="Helical" evidence="1">
    <location>
        <begin position="36"/>
        <end position="67"/>
    </location>
</feature>
<dbReference type="InterPro" id="IPR051599">
    <property type="entry name" value="Cell_Envelope_Assoc"/>
</dbReference>
<comment type="caution">
    <text evidence="3">The sequence shown here is derived from an EMBL/GenBank/DDBJ whole genome shotgun (WGS) entry which is preliminary data.</text>
</comment>
<name>A0A9Q6HP42_9STAP</name>
<dbReference type="EMBL" id="PZFQ01000014">
    <property type="protein sequence ID" value="PTI76056.1"/>
    <property type="molecule type" value="Genomic_DNA"/>
</dbReference>
<dbReference type="CDD" id="cd06259">
    <property type="entry name" value="YdcF-like"/>
    <property type="match status" value="1"/>
</dbReference>
<dbReference type="GO" id="GO:0005886">
    <property type="term" value="C:plasma membrane"/>
    <property type="evidence" value="ECO:0007669"/>
    <property type="project" value="TreeGrafter"/>
</dbReference>
<dbReference type="GO" id="GO:0000270">
    <property type="term" value="P:peptidoglycan metabolic process"/>
    <property type="evidence" value="ECO:0007669"/>
    <property type="project" value="TreeGrafter"/>
</dbReference>
<organism evidence="3 4">
    <name type="scientific">Staphylococcus succinus</name>
    <dbReference type="NCBI Taxonomy" id="61015"/>
    <lineage>
        <taxon>Bacteria</taxon>
        <taxon>Bacillati</taxon>
        <taxon>Bacillota</taxon>
        <taxon>Bacilli</taxon>
        <taxon>Bacillales</taxon>
        <taxon>Staphylococcaceae</taxon>
        <taxon>Staphylococcus</taxon>
    </lineage>
</organism>
<keyword evidence="1" id="KW-1133">Transmembrane helix</keyword>
<dbReference type="PANTHER" id="PTHR30336">
    <property type="entry name" value="INNER MEMBRANE PROTEIN, PROBABLE PERMEASE"/>
    <property type="match status" value="1"/>
</dbReference>
<feature type="transmembrane region" description="Helical" evidence="1">
    <location>
        <begin position="87"/>
        <end position="107"/>
    </location>
</feature>
<dbReference type="GO" id="GO:0043164">
    <property type="term" value="P:Gram-negative-bacterium-type cell wall biogenesis"/>
    <property type="evidence" value="ECO:0007669"/>
    <property type="project" value="TreeGrafter"/>
</dbReference>
<feature type="transmembrane region" description="Helical" evidence="1">
    <location>
        <begin position="300"/>
        <end position="320"/>
    </location>
</feature>
<dbReference type="InterPro" id="IPR003848">
    <property type="entry name" value="DUF218"/>
</dbReference>
<feature type="transmembrane region" description="Helical" evidence="1">
    <location>
        <begin position="113"/>
        <end position="133"/>
    </location>
</feature>
<feature type="domain" description="DUF218" evidence="2">
    <location>
        <begin position="149"/>
        <end position="281"/>
    </location>
</feature>
<dbReference type="Proteomes" id="UP000241960">
    <property type="component" value="Unassembled WGS sequence"/>
</dbReference>